<evidence type="ECO:0000256" key="1">
    <source>
        <dbReference type="SAM" id="MobiDB-lite"/>
    </source>
</evidence>
<dbReference type="AlphaFoldDB" id="A0A7X0I9B6"/>
<dbReference type="Proteomes" id="UP000555564">
    <property type="component" value="Unassembled WGS sequence"/>
</dbReference>
<protein>
    <submittedName>
        <fullName evidence="2">Uncharacterized protein</fullName>
    </submittedName>
</protein>
<comment type="caution">
    <text evidence="2">The sequence shown here is derived from an EMBL/GenBank/DDBJ whole genome shotgun (WGS) entry which is preliminary data.</text>
</comment>
<accession>A0A7X0I9B6</accession>
<proteinExistence type="predicted"/>
<feature type="compositionally biased region" description="Low complexity" evidence="1">
    <location>
        <begin position="131"/>
        <end position="148"/>
    </location>
</feature>
<keyword evidence="3" id="KW-1185">Reference proteome</keyword>
<feature type="region of interest" description="Disordered" evidence="1">
    <location>
        <begin position="130"/>
        <end position="155"/>
    </location>
</feature>
<evidence type="ECO:0000313" key="2">
    <source>
        <dbReference type="EMBL" id="MBB6470996.1"/>
    </source>
</evidence>
<dbReference type="EMBL" id="JACHIU010000001">
    <property type="protein sequence ID" value="MBB6470996.1"/>
    <property type="molecule type" value="Genomic_DNA"/>
</dbReference>
<organism evidence="2 3">
    <name type="scientific">Sphaerisporangium rubeum</name>
    <dbReference type="NCBI Taxonomy" id="321317"/>
    <lineage>
        <taxon>Bacteria</taxon>
        <taxon>Bacillati</taxon>
        <taxon>Actinomycetota</taxon>
        <taxon>Actinomycetes</taxon>
        <taxon>Streptosporangiales</taxon>
        <taxon>Streptosporangiaceae</taxon>
        <taxon>Sphaerisporangium</taxon>
    </lineage>
</organism>
<evidence type="ECO:0000313" key="3">
    <source>
        <dbReference type="Proteomes" id="UP000555564"/>
    </source>
</evidence>
<name>A0A7X0I9B6_9ACTN</name>
<dbReference type="RefSeq" id="WP_343072461.1">
    <property type="nucleotide sequence ID" value="NZ_BAAALO010000083.1"/>
</dbReference>
<sequence length="206" mass="20099">MTAPGDQVPAVVVRVIRMARFAAGARYGRRLVIGGLIAAGWLLALFFGLGAAPAVAAAVGDHIPGGHVGSFAAGAAGHTAGAAEAGVPLSAVFSTSHVATGPVSAGDFPTVSDIFPADAGAIAGRMVDGLTSQSTPAPSSPSTADHSAGVNGFVPRNGGSGLSGLGLGDVARSVVVPGPMVTRVGQTRADVPIVRSVVDDPSFSPD</sequence>
<reference evidence="2 3" key="1">
    <citation type="submission" date="2020-08" db="EMBL/GenBank/DDBJ databases">
        <title>Sequencing the genomes of 1000 actinobacteria strains.</title>
        <authorList>
            <person name="Klenk H.-P."/>
        </authorList>
    </citation>
    <scope>NUCLEOTIDE SEQUENCE [LARGE SCALE GENOMIC DNA]</scope>
    <source>
        <strain evidence="2 3">DSM 44936</strain>
    </source>
</reference>
<gene>
    <name evidence="2" type="ORF">BJ992_000427</name>
</gene>